<comment type="caution">
    <text evidence="1">The sequence shown here is derived from an EMBL/GenBank/DDBJ whole genome shotgun (WGS) entry which is preliminary data.</text>
</comment>
<dbReference type="EMBL" id="ACFG01000030">
    <property type="protein sequence ID" value="EEH64087.1"/>
    <property type="molecule type" value="Genomic_DNA"/>
</dbReference>
<protein>
    <submittedName>
        <fullName evidence="1">Uncharacterized protein</fullName>
    </submittedName>
</protein>
<gene>
    <name evidence="1" type="ORF">HMPREF0044_1106</name>
</gene>
<proteinExistence type="predicted"/>
<dbReference type="STRING" id="525245.HMPREF0044_1106"/>
<evidence type="ECO:0000313" key="1">
    <source>
        <dbReference type="EMBL" id="EEH64087.1"/>
    </source>
</evidence>
<dbReference type="HOGENOM" id="CLU_1745750_0_0_11"/>
<name>C0W0M8_9ACTO</name>
<reference evidence="1 2" key="1">
    <citation type="submission" date="2009-01" db="EMBL/GenBank/DDBJ databases">
        <authorList>
            <person name="Qin X."/>
            <person name="Bachman B."/>
            <person name="Battles P."/>
            <person name="Bell A."/>
            <person name="Bess C."/>
            <person name="Bickham C."/>
            <person name="Chaboub L."/>
            <person name="Chen D."/>
            <person name="Coyle M."/>
            <person name="Deiros D.R."/>
            <person name="Dinh H."/>
            <person name="Forbes L."/>
            <person name="Fowler G."/>
            <person name="Francisco L."/>
            <person name="Fu Q."/>
            <person name="Gubbala S."/>
            <person name="Hale W."/>
            <person name="Han Y."/>
            <person name="Hemphill L."/>
            <person name="Highlander S.K."/>
            <person name="Hirani K."/>
            <person name="Hogues M."/>
            <person name="Jackson L."/>
            <person name="Jakkamsetti A."/>
            <person name="Javaid M."/>
            <person name="Jiang H."/>
            <person name="Korchina V."/>
            <person name="Kovar C."/>
            <person name="Lara F."/>
            <person name="Lee S."/>
            <person name="Mata R."/>
            <person name="Mathew T."/>
            <person name="Moen C."/>
            <person name="Morales K."/>
            <person name="Munidasa M."/>
            <person name="Nazareth L."/>
            <person name="Ngo R."/>
            <person name="Nguyen L."/>
            <person name="Okwuonu G."/>
            <person name="Ongeri F."/>
            <person name="Patil S."/>
            <person name="Petrosino J."/>
            <person name="Pham C."/>
            <person name="Pham P."/>
            <person name="Pu L.-L."/>
            <person name="Puazo M."/>
            <person name="Raj R."/>
            <person name="Reid J."/>
            <person name="Rouhana J."/>
            <person name="Saada N."/>
            <person name="Shang Y."/>
            <person name="Simmons D."/>
            <person name="Thornton R."/>
            <person name="Warren J."/>
            <person name="Weissenberger G."/>
            <person name="Zhang J."/>
            <person name="Zhang L."/>
            <person name="Zhou C."/>
            <person name="Zhu D."/>
            <person name="Muzny D."/>
            <person name="Worley K."/>
            <person name="Gibbs R."/>
        </authorList>
    </citation>
    <scope>NUCLEOTIDE SEQUENCE [LARGE SCALE GENOMIC DNA]</scope>
    <source>
        <strain evidence="1 2">DSM 15436</strain>
    </source>
</reference>
<evidence type="ECO:0000313" key="2">
    <source>
        <dbReference type="Proteomes" id="UP000010301"/>
    </source>
</evidence>
<dbReference type="AlphaFoldDB" id="C0W0M8"/>
<sequence length="149" mass="17365">MSTLTLLENKPMSKLTLTGLAYNNYIEWKNQLEDVFADALPHYQWCTDCELTTDYNGTPNSYMVSHETTFPLIDEETGRQWKYHACILTHADGEQDYSVNPFDYQAPEHMNSLAREVMEQWISQPRATTSIEITKRDYLDWVKDSLNVS</sequence>
<accession>C0W0M8</accession>
<keyword evidence="2" id="KW-1185">Reference proteome</keyword>
<dbReference type="Proteomes" id="UP000010301">
    <property type="component" value="Unassembled WGS sequence"/>
</dbReference>
<organism evidence="1 2">
    <name type="scientific">Gleimia coleocanis DSM 15436</name>
    <dbReference type="NCBI Taxonomy" id="525245"/>
    <lineage>
        <taxon>Bacteria</taxon>
        <taxon>Bacillati</taxon>
        <taxon>Actinomycetota</taxon>
        <taxon>Actinomycetes</taxon>
        <taxon>Actinomycetales</taxon>
        <taxon>Actinomycetaceae</taxon>
        <taxon>Gleimia</taxon>
    </lineage>
</organism>